<accession>A0A0C3HM17</accession>
<dbReference type="HOGENOM" id="CLU_2574486_0_0_1"/>
<protein>
    <submittedName>
        <fullName evidence="1">Uncharacterized protein</fullName>
    </submittedName>
</protein>
<sequence length="81" mass="9270">MPCTRCDAAHYQAVRDIEERYKPVYWSGQCLYNADGRIKEAAVKLLEYVAIVAEKILDKVQPDRLASQHALAEDYIANEQL</sequence>
<reference evidence="2" key="2">
    <citation type="submission" date="2015-01" db="EMBL/GenBank/DDBJ databases">
        <title>Evolutionary Origins and Diversification of the Mycorrhizal Mutualists.</title>
        <authorList>
            <consortium name="DOE Joint Genome Institute"/>
            <consortium name="Mycorrhizal Genomics Consortium"/>
            <person name="Kohler A."/>
            <person name="Kuo A."/>
            <person name="Nagy L.G."/>
            <person name="Floudas D."/>
            <person name="Copeland A."/>
            <person name="Barry K.W."/>
            <person name="Cichocki N."/>
            <person name="Veneault-Fourrey C."/>
            <person name="LaButti K."/>
            <person name="Lindquist E.A."/>
            <person name="Lipzen A."/>
            <person name="Lundell T."/>
            <person name="Morin E."/>
            <person name="Murat C."/>
            <person name="Riley R."/>
            <person name="Ohm R."/>
            <person name="Sun H."/>
            <person name="Tunlid A."/>
            <person name="Henrissat B."/>
            <person name="Grigoriev I.V."/>
            <person name="Hibbett D.S."/>
            <person name="Martin F."/>
        </authorList>
    </citation>
    <scope>NUCLEOTIDE SEQUENCE [LARGE SCALE GENOMIC DNA]</scope>
    <source>
        <strain evidence="2">Zn</strain>
    </source>
</reference>
<dbReference type="EMBL" id="KN832873">
    <property type="protein sequence ID" value="KIN03397.1"/>
    <property type="molecule type" value="Genomic_DNA"/>
</dbReference>
<gene>
    <name evidence="1" type="ORF">OIDMADRAFT_116758</name>
</gene>
<name>A0A0C3HM17_OIDMZ</name>
<dbReference type="AlphaFoldDB" id="A0A0C3HM17"/>
<proteinExistence type="predicted"/>
<evidence type="ECO:0000313" key="1">
    <source>
        <dbReference type="EMBL" id="KIN03397.1"/>
    </source>
</evidence>
<evidence type="ECO:0000313" key="2">
    <source>
        <dbReference type="Proteomes" id="UP000054321"/>
    </source>
</evidence>
<dbReference type="Proteomes" id="UP000054321">
    <property type="component" value="Unassembled WGS sequence"/>
</dbReference>
<keyword evidence="2" id="KW-1185">Reference proteome</keyword>
<reference evidence="1 2" key="1">
    <citation type="submission" date="2014-04" db="EMBL/GenBank/DDBJ databases">
        <authorList>
            <consortium name="DOE Joint Genome Institute"/>
            <person name="Kuo A."/>
            <person name="Martino E."/>
            <person name="Perotto S."/>
            <person name="Kohler A."/>
            <person name="Nagy L.G."/>
            <person name="Floudas D."/>
            <person name="Copeland A."/>
            <person name="Barry K.W."/>
            <person name="Cichocki N."/>
            <person name="Veneault-Fourrey C."/>
            <person name="LaButti K."/>
            <person name="Lindquist E.A."/>
            <person name="Lipzen A."/>
            <person name="Lundell T."/>
            <person name="Morin E."/>
            <person name="Murat C."/>
            <person name="Sun H."/>
            <person name="Tunlid A."/>
            <person name="Henrissat B."/>
            <person name="Grigoriev I.V."/>
            <person name="Hibbett D.S."/>
            <person name="Martin F."/>
            <person name="Nordberg H.P."/>
            <person name="Cantor M.N."/>
            <person name="Hua S.X."/>
        </authorList>
    </citation>
    <scope>NUCLEOTIDE SEQUENCE [LARGE SCALE GENOMIC DNA]</scope>
    <source>
        <strain evidence="1 2">Zn</strain>
    </source>
</reference>
<dbReference type="InParanoid" id="A0A0C3HM17"/>
<organism evidence="1 2">
    <name type="scientific">Oidiodendron maius (strain Zn)</name>
    <dbReference type="NCBI Taxonomy" id="913774"/>
    <lineage>
        <taxon>Eukaryota</taxon>
        <taxon>Fungi</taxon>
        <taxon>Dikarya</taxon>
        <taxon>Ascomycota</taxon>
        <taxon>Pezizomycotina</taxon>
        <taxon>Leotiomycetes</taxon>
        <taxon>Leotiomycetes incertae sedis</taxon>
        <taxon>Myxotrichaceae</taxon>
        <taxon>Oidiodendron</taxon>
    </lineage>
</organism>